<dbReference type="PANTHER" id="PTHR40465">
    <property type="entry name" value="CHROMOSOME 1, WHOLE GENOME SHOTGUN SEQUENCE"/>
    <property type="match status" value="1"/>
</dbReference>
<dbReference type="Pfam" id="PF20152">
    <property type="entry name" value="DUF6534"/>
    <property type="match status" value="1"/>
</dbReference>
<proteinExistence type="predicted"/>
<organism evidence="4 5">
    <name type="scientific">Leucocoprinus birnbaumii</name>
    <dbReference type="NCBI Taxonomy" id="56174"/>
    <lineage>
        <taxon>Eukaryota</taxon>
        <taxon>Fungi</taxon>
        <taxon>Dikarya</taxon>
        <taxon>Basidiomycota</taxon>
        <taxon>Agaricomycotina</taxon>
        <taxon>Agaricomycetes</taxon>
        <taxon>Agaricomycetidae</taxon>
        <taxon>Agaricales</taxon>
        <taxon>Agaricineae</taxon>
        <taxon>Agaricaceae</taxon>
        <taxon>Leucocoprinus</taxon>
    </lineage>
</organism>
<name>A0AAD5VTY0_9AGAR</name>
<gene>
    <name evidence="4" type="ORF">NP233_g4897</name>
</gene>
<dbReference type="Proteomes" id="UP001213000">
    <property type="component" value="Unassembled WGS sequence"/>
</dbReference>
<feature type="domain" description="DUF6534" evidence="3">
    <location>
        <begin position="139"/>
        <end position="194"/>
    </location>
</feature>
<keyword evidence="2" id="KW-0472">Membrane</keyword>
<feature type="region of interest" description="Disordered" evidence="1">
    <location>
        <begin position="290"/>
        <end position="313"/>
    </location>
</feature>
<comment type="caution">
    <text evidence="4">The sequence shown here is derived from an EMBL/GenBank/DDBJ whole genome shotgun (WGS) entry which is preliminary data.</text>
</comment>
<evidence type="ECO:0000313" key="5">
    <source>
        <dbReference type="Proteomes" id="UP001213000"/>
    </source>
</evidence>
<keyword evidence="2" id="KW-1133">Transmembrane helix</keyword>
<dbReference type="PANTHER" id="PTHR40465:SF1">
    <property type="entry name" value="DUF6534 DOMAIN-CONTAINING PROTEIN"/>
    <property type="match status" value="1"/>
</dbReference>
<dbReference type="EMBL" id="JANIEX010000276">
    <property type="protein sequence ID" value="KAJ3569658.1"/>
    <property type="molecule type" value="Genomic_DNA"/>
</dbReference>
<evidence type="ECO:0000256" key="1">
    <source>
        <dbReference type="SAM" id="MobiDB-lite"/>
    </source>
</evidence>
<feature type="compositionally biased region" description="Basic and acidic residues" evidence="1">
    <location>
        <begin position="304"/>
        <end position="313"/>
    </location>
</feature>
<evidence type="ECO:0000256" key="2">
    <source>
        <dbReference type="SAM" id="Phobius"/>
    </source>
</evidence>
<dbReference type="InterPro" id="IPR045339">
    <property type="entry name" value="DUF6534"/>
</dbReference>
<feature type="transmembrane region" description="Helical" evidence="2">
    <location>
        <begin position="101"/>
        <end position="119"/>
    </location>
</feature>
<keyword evidence="2" id="KW-0812">Transmembrane</keyword>
<keyword evidence="5" id="KW-1185">Reference proteome</keyword>
<evidence type="ECO:0000313" key="4">
    <source>
        <dbReference type="EMBL" id="KAJ3569658.1"/>
    </source>
</evidence>
<sequence length="313" mass="34411">MDSTPPHLPDNANLILGPPIVGVALNWWLYGIFVVQYSYDPQTHSLPSAVHILFILDTAQSIMIMSDISFCLDGPLLDAVITFMVQIVYCWRLRVIGKWKILPVISALLALLSCVSGMLDEIDPSHLRSAVYVWLFAGAITDILIASSMAYMLIQYRAARSNPSTMAIIKRILILILETNALTAAVAIGLLTAFLVPSITPPVKPLYKSIFSGFADIGSLLTENQHLHCARVHSWEDVQQLLYGASQPAYLLRATQAGTTSQGHDGLYIHNQPVGQVSIIRFTEMRTDNEPTDIELGEIQGTKGPRDLKSDAV</sequence>
<dbReference type="AlphaFoldDB" id="A0AAD5VTY0"/>
<feature type="transmembrane region" description="Helical" evidence="2">
    <location>
        <begin position="51"/>
        <end position="70"/>
    </location>
</feature>
<evidence type="ECO:0000259" key="3">
    <source>
        <dbReference type="Pfam" id="PF20152"/>
    </source>
</evidence>
<feature type="transmembrane region" description="Helical" evidence="2">
    <location>
        <begin position="175"/>
        <end position="196"/>
    </location>
</feature>
<feature type="transmembrane region" description="Helical" evidence="2">
    <location>
        <begin position="76"/>
        <end position="94"/>
    </location>
</feature>
<feature type="transmembrane region" description="Helical" evidence="2">
    <location>
        <begin position="20"/>
        <end position="39"/>
    </location>
</feature>
<accession>A0AAD5VTY0</accession>
<feature type="transmembrane region" description="Helical" evidence="2">
    <location>
        <begin position="131"/>
        <end position="154"/>
    </location>
</feature>
<protein>
    <recommendedName>
        <fullName evidence="3">DUF6534 domain-containing protein</fullName>
    </recommendedName>
</protein>
<reference evidence="4" key="1">
    <citation type="submission" date="2022-07" db="EMBL/GenBank/DDBJ databases">
        <title>Genome Sequence of Leucocoprinus birnbaumii.</title>
        <authorList>
            <person name="Buettner E."/>
        </authorList>
    </citation>
    <scope>NUCLEOTIDE SEQUENCE</scope>
    <source>
        <strain evidence="4">VT141</strain>
    </source>
</reference>